<reference evidence="8 9" key="1">
    <citation type="submission" date="2017-03" db="EMBL/GenBank/DDBJ databases">
        <title>Genomes of endolithic fungi from Antarctica.</title>
        <authorList>
            <person name="Coleine C."/>
            <person name="Masonjones S."/>
            <person name="Stajich J.E."/>
        </authorList>
    </citation>
    <scope>NUCLEOTIDE SEQUENCE [LARGE SCALE GENOMIC DNA]</scope>
    <source>
        <strain evidence="8 9">CCFEE 5187</strain>
    </source>
</reference>
<comment type="subunit">
    <text evidence="6">Occurs in many kinds of cells as a complex with monomeric actin in a 1:1 ratio.</text>
</comment>
<dbReference type="OrthoDB" id="421374at2759"/>
<evidence type="ECO:0000256" key="3">
    <source>
        <dbReference type="ARBA" id="ARBA00022490"/>
    </source>
</evidence>
<evidence type="ECO:0000256" key="4">
    <source>
        <dbReference type="ARBA" id="ARBA00023203"/>
    </source>
</evidence>
<dbReference type="FunFam" id="3.30.450.30:FF:000001">
    <property type="entry name" value="Profilin"/>
    <property type="match status" value="1"/>
</dbReference>
<dbReference type="Pfam" id="PF00235">
    <property type="entry name" value="Profilin"/>
    <property type="match status" value="1"/>
</dbReference>
<evidence type="ECO:0000256" key="2">
    <source>
        <dbReference type="ARBA" id="ARBA00010058"/>
    </source>
</evidence>
<dbReference type="GO" id="GO:1903475">
    <property type="term" value="P:mitotic actomyosin contractile ring assembly"/>
    <property type="evidence" value="ECO:0007669"/>
    <property type="project" value="UniProtKB-ARBA"/>
</dbReference>
<dbReference type="STRING" id="331657.A0A4U0VGN1"/>
<dbReference type="SMART" id="SM00392">
    <property type="entry name" value="PROF"/>
    <property type="match status" value="1"/>
</dbReference>
<proteinExistence type="inferred from homology"/>
<dbReference type="InterPro" id="IPR027310">
    <property type="entry name" value="Profilin_CS"/>
</dbReference>
<comment type="similarity">
    <text evidence="2 7">Belongs to the profilin family.</text>
</comment>
<name>A0A4U0VGN1_9PEZI</name>
<sequence length="133" mass="14280">MSWQAYVDQSLVGTGNLDKAAIFNSEGTSVWASVAGFTVAPQEMKEIVNAYKDKGDASGTKKIQSTGLHVAGEKFVVLKAEERSLYGKKGKEGIIIVKTTQTLLVTHYPEHVQPGSAANTVETLADYLISVGY</sequence>
<dbReference type="Gene3D" id="3.30.450.30">
    <property type="entry name" value="Dynein light chain 2a, cytoplasmic"/>
    <property type="match status" value="1"/>
</dbReference>
<keyword evidence="3" id="KW-0963">Cytoplasm</keyword>
<evidence type="ECO:0000256" key="7">
    <source>
        <dbReference type="RuleBase" id="RU003909"/>
    </source>
</evidence>
<gene>
    <name evidence="8" type="ORF">B0A49_11390</name>
</gene>
<dbReference type="SUPFAM" id="SSF55770">
    <property type="entry name" value="Profilin (actin-binding protein)"/>
    <property type="match status" value="1"/>
</dbReference>
<comment type="caution">
    <text evidence="8">The sequence shown here is derived from an EMBL/GenBank/DDBJ whole genome shotgun (WGS) entry which is preliminary data.</text>
</comment>
<dbReference type="PANTHER" id="PTHR11604">
    <property type="entry name" value="PROFILIN"/>
    <property type="match status" value="1"/>
</dbReference>
<dbReference type="PRINTS" id="PR01640">
    <property type="entry name" value="PROFILINPLNT"/>
</dbReference>
<dbReference type="AlphaFoldDB" id="A0A4U0VGN1"/>
<dbReference type="Proteomes" id="UP000308768">
    <property type="component" value="Unassembled WGS sequence"/>
</dbReference>
<evidence type="ECO:0000256" key="6">
    <source>
        <dbReference type="RuleBase" id="RU003908"/>
    </source>
</evidence>
<dbReference type="PRINTS" id="PR00392">
    <property type="entry name" value="PROFILIN"/>
</dbReference>
<evidence type="ECO:0000256" key="1">
    <source>
        <dbReference type="ARBA" id="ARBA00004245"/>
    </source>
</evidence>
<dbReference type="GO" id="GO:0005856">
    <property type="term" value="C:cytoskeleton"/>
    <property type="evidence" value="ECO:0007669"/>
    <property type="project" value="UniProtKB-SubCell"/>
</dbReference>
<keyword evidence="4 7" id="KW-0009">Actin-binding</keyword>
<keyword evidence="9" id="KW-1185">Reference proteome</keyword>
<dbReference type="PROSITE" id="PS00414">
    <property type="entry name" value="PROFILIN"/>
    <property type="match status" value="1"/>
</dbReference>
<keyword evidence="5 6" id="KW-0206">Cytoskeleton</keyword>
<dbReference type="PANTHER" id="PTHR11604:SF0">
    <property type="entry name" value="PROFILIN"/>
    <property type="match status" value="1"/>
</dbReference>
<organism evidence="8 9">
    <name type="scientific">Cryomyces minteri</name>
    <dbReference type="NCBI Taxonomy" id="331657"/>
    <lineage>
        <taxon>Eukaryota</taxon>
        <taxon>Fungi</taxon>
        <taxon>Dikarya</taxon>
        <taxon>Ascomycota</taxon>
        <taxon>Pezizomycotina</taxon>
        <taxon>Dothideomycetes</taxon>
        <taxon>Dothideomycetes incertae sedis</taxon>
        <taxon>Cryomyces</taxon>
    </lineage>
</organism>
<dbReference type="InterPro" id="IPR036140">
    <property type="entry name" value="PFN_sf"/>
</dbReference>
<evidence type="ECO:0000313" key="9">
    <source>
        <dbReference type="Proteomes" id="UP000308768"/>
    </source>
</evidence>
<comment type="function">
    <text evidence="6">Binds to actin and affects the structure of the cytoskeleton. At high concentrations, profilin prevents the polymerization of actin, whereas it enhances it at low concentrations.</text>
</comment>
<dbReference type="GO" id="GO:0003785">
    <property type="term" value="F:actin monomer binding"/>
    <property type="evidence" value="ECO:0007669"/>
    <property type="project" value="TreeGrafter"/>
</dbReference>
<protein>
    <recommendedName>
        <fullName evidence="7">Profilin</fullName>
    </recommendedName>
</protein>
<dbReference type="EMBL" id="NAJN01002880">
    <property type="protein sequence ID" value="TKA47375.1"/>
    <property type="molecule type" value="Genomic_DNA"/>
</dbReference>
<dbReference type="GO" id="GO:0005938">
    <property type="term" value="C:cell cortex"/>
    <property type="evidence" value="ECO:0007669"/>
    <property type="project" value="TreeGrafter"/>
</dbReference>
<evidence type="ECO:0000256" key="5">
    <source>
        <dbReference type="ARBA" id="ARBA00023212"/>
    </source>
</evidence>
<dbReference type="InterPro" id="IPR005455">
    <property type="entry name" value="PFN_euk"/>
</dbReference>
<accession>A0A4U0VGN1</accession>
<comment type="subcellular location">
    <subcellularLocation>
        <location evidence="1">Cytoplasm</location>
        <location evidence="1">Cytoskeleton</location>
    </subcellularLocation>
</comment>
<dbReference type="CDD" id="cd00148">
    <property type="entry name" value="PROF"/>
    <property type="match status" value="1"/>
</dbReference>
<dbReference type="InterPro" id="IPR048278">
    <property type="entry name" value="PFN"/>
</dbReference>
<evidence type="ECO:0000313" key="8">
    <source>
        <dbReference type="EMBL" id="TKA47375.1"/>
    </source>
</evidence>